<organism evidence="1 2">
    <name type="scientific">Pseudomonas syringae pv. actinidiae</name>
    <dbReference type="NCBI Taxonomy" id="103796"/>
    <lineage>
        <taxon>Bacteria</taxon>
        <taxon>Pseudomonadati</taxon>
        <taxon>Pseudomonadota</taxon>
        <taxon>Gammaproteobacteria</taxon>
        <taxon>Pseudomonadales</taxon>
        <taxon>Pseudomonadaceae</taxon>
        <taxon>Pseudomonas</taxon>
        <taxon>Pseudomonas syringae</taxon>
    </lineage>
</organism>
<sequence>MVASVVVSPVADNHEAVRVRLQHFQHWRVALSALELGKYRSRVLTAITATGLFDAFDLVVLACVLVNTSAAHFLTHPASSTTHPHIGFLIPRTIRKGFMGGPQQDLVRQNHPIKGGGRYLYYLTIAPSRRQCFKA</sequence>
<name>A0AAN4Q6B6_PSESF</name>
<evidence type="ECO:0000313" key="2">
    <source>
        <dbReference type="Proteomes" id="UP000248291"/>
    </source>
</evidence>
<gene>
    <name evidence="1" type="ORF">KPSA3_02392</name>
</gene>
<dbReference type="Proteomes" id="UP000248291">
    <property type="component" value="Unassembled WGS sequence"/>
</dbReference>
<proteinExistence type="predicted"/>
<protein>
    <submittedName>
        <fullName evidence="1">Uncharacterized membrane protein</fullName>
    </submittedName>
</protein>
<comment type="caution">
    <text evidence="1">The sequence shown here is derived from an EMBL/GenBank/DDBJ whole genome shotgun (WGS) entry which is preliminary data.</text>
</comment>
<dbReference type="AlphaFoldDB" id="A0AAN4Q6B6"/>
<reference evidence="1 2" key="1">
    <citation type="submission" date="2018-04" db="EMBL/GenBank/DDBJ databases">
        <title>Draft genome sequence of Pseudomonas syringae pv. actinidiae biovar 3 strains isolated from kiwifruit in Kagawa prefecture.</title>
        <authorList>
            <person name="Tabuchi M."/>
            <person name="Saito M."/>
            <person name="Fujiwara S."/>
            <person name="Sasa N."/>
            <person name="Akimitsu K."/>
            <person name="Gomi K."/>
            <person name="Konishi-Sugita S."/>
            <person name="Hamano K."/>
            <person name="Kataoka I."/>
        </authorList>
    </citation>
    <scope>NUCLEOTIDE SEQUENCE [LARGE SCALE GENOMIC DNA]</scope>
    <source>
        <strain evidence="1 2">MAFF212211</strain>
    </source>
</reference>
<dbReference type="EMBL" id="BGKA01000084">
    <property type="protein sequence ID" value="GBH16445.1"/>
    <property type="molecule type" value="Genomic_DNA"/>
</dbReference>
<accession>A0AAN4Q6B6</accession>
<evidence type="ECO:0000313" key="1">
    <source>
        <dbReference type="EMBL" id="GBH16445.1"/>
    </source>
</evidence>